<organism evidence="1 2">
    <name type="scientific">Trinickia violacea</name>
    <dbReference type="NCBI Taxonomy" id="2571746"/>
    <lineage>
        <taxon>Bacteria</taxon>
        <taxon>Pseudomonadati</taxon>
        <taxon>Pseudomonadota</taxon>
        <taxon>Betaproteobacteria</taxon>
        <taxon>Burkholderiales</taxon>
        <taxon>Burkholderiaceae</taxon>
        <taxon>Trinickia</taxon>
    </lineage>
</organism>
<keyword evidence="2" id="KW-1185">Reference proteome</keyword>
<dbReference type="AlphaFoldDB" id="A0A4V1EIP1"/>
<gene>
    <name evidence="1" type="ORF">FAZ95_36685</name>
</gene>
<dbReference type="InterPro" id="IPR025091">
    <property type="entry name" value="DUF4019"/>
</dbReference>
<dbReference type="RefSeq" id="WP_137337215.1">
    <property type="nucleotide sequence ID" value="NZ_CP040078.1"/>
</dbReference>
<name>A0A4V1EIP1_9BURK</name>
<evidence type="ECO:0000313" key="1">
    <source>
        <dbReference type="EMBL" id="QCP54450.1"/>
    </source>
</evidence>
<sequence>MTVYTDVWDRALCKTLAEGAGVHIVIASKEIILKFLFAKLTVASVLACATALAFAEPGTSADDLLHDADGVVQQIDAGHFGEIWDDTAPFVKAKIPKDQWVLDTRTSRQSFGAVAARGWASVTRIRYAANASGIPAGLYANVNFTTALVQGGAVYELLSFRLENDGKWHLTGYVPRKSQDSAAQSAQVPKP</sequence>
<accession>A0A4V1EIP1</accession>
<dbReference type="OrthoDB" id="8929305at2"/>
<dbReference type="KEGG" id="tvl:FAZ95_36685"/>
<protein>
    <submittedName>
        <fullName evidence="1">DUF4019 domain-containing protein</fullName>
    </submittedName>
</protein>
<dbReference type="Pfam" id="PF13211">
    <property type="entry name" value="DUF4019"/>
    <property type="match status" value="1"/>
</dbReference>
<evidence type="ECO:0000313" key="2">
    <source>
        <dbReference type="Proteomes" id="UP000298656"/>
    </source>
</evidence>
<dbReference type="Proteomes" id="UP000298656">
    <property type="component" value="Chromosome 2"/>
</dbReference>
<proteinExistence type="predicted"/>
<reference evidence="1 2" key="1">
    <citation type="submission" date="2019-05" db="EMBL/GenBank/DDBJ databases">
        <title>Burkholderia sp. DHOD12, isolated from subtropical forest soil.</title>
        <authorList>
            <person name="Gao Z.-H."/>
            <person name="Qiu L.-H."/>
        </authorList>
    </citation>
    <scope>NUCLEOTIDE SEQUENCE [LARGE SCALE GENOMIC DNA]</scope>
    <source>
        <strain evidence="1 2">DHOD12</strain>
    </source>
</reference>
<dbReference type="EMBL" id="CP040078">
    <property type="protein sequence ID" value="QCP54450.1"/>
    <property type="molecule type" value="Genomic_DNA"/>
</dbReference>